<organism evidence="8 9">
    <name type="scientific">Sediminivirga luteola</name>
    <dbReference type="NCBI Taxonomy" id="1774748"/>
    <lineage>
        <taxon>Bacteria</taxon>
        <taxon>Bacillati</taxon>
        <taxon>Actinomycetota</taxon>
        <taxon>Actinomycetes</taxon>
        <taxon>Micrococcales</taxon>
        <taxon>Brevibacteriaceae</taxon>
        <taxon>Sediminivirga</taxon>
    </lineage>
</organism>
<keyword evidence="6" id="KW-0472">Membrane</keyword>
<dbReference type="GO" id="GO:0004674">
    <property type="term" value="F:protein serine/threonine kinase activity"/>
    <property type="evidence" value="ECO:0007669"/>
    <property type="project" value="TreeGrafter"/>
</dbReference>
<dbReference type="EMBL" id="BMFY01000001">
    <property type="protein sequence ID" value="GGA03326.1"/>
    <property type="molecule type" value="Genomic_DNA"/>
</dbReference>
<name>A0A8J2XIE3_9MICO</name>
<dbReference type="Proteomes" id="UP000616114">
    <property type="component" value="Unassembled WGS sequence"/>
</dbReference>
<evidence type="ECO:0000256" key="6">
    <source>
        <dbReference type="SAM" id="Phobius"/>
    </source>
</evidence>
<evidence type="ECO:0000313" key="8">
    <source>
        <dbReference type="EMBL" id="GGA03326.1"/>
    </source>
</evidence>
<feature type="transmembrane region" description="Helical" evidence="6">
    <location>
        <begin position="446"/>
        <end position="463"/>
    </location>
</feature>
<evidence type="ECO:0000256" key="4">
    <source>
        <dbReference type="ARBA" id="ARBA00022840"/>
    </source>
</evidence>
<feature type="compositionally biased region" description="Low complexity" evidence="5">
    <location>
        <begin position="304"/>
        <end position="314"/>
    </location>
</feature>
<reference evidence="8" key="2">
    <citation type="submission" date="2020-09" db="EMBL/GenBank/DDBJ databases">
        <authorList>
            <person name="Sun Q."/>
            <person name="Zhou Y."/>
        </authorList>
    </citation>
    <scope>NUCLEOTIDE SEQUENCE</scope>
    <source>
        <strain evidence="8">CGMCC 1.12785</strain>
    </source>
</reference>
<evidence type="ECO:0000256" key="5">
    <source>
        <dbReference type="SAM" id="MobiDB-lite"/>
    </source>
</evidence>
<keyword evidence="6" id="KW-1133">Transmembrane helix</keyword>
<keyword evidence="1" id="KW-0808">Transferase</keyword>
<reference evidence="8" key="1">
    <citation type="journal article" date="2014" name="Int. J. Syst. Evol. Microbiol.">
        <title>Complete genome sequence of Corynebacterium casei LMG S-19264T (=DSM 44701T), isolated from a smear-ripened cheese.</title>
        <authorList>
            <consortium name="US DOE Joint Genome Institute (JGI-PGF)"/>
            <person name="Walter F."/>
            <person name="Albersmeier A."/>
            <person name="Kalinowski J."/>
            <person name="Ruckert C."/>
        </authorList>
    </citation>
    <scope>NUCLEOTIDE SEQUENCE</scope>
    <source>
        <strain evidence="8">CGMCC 1.12785</strain>
    </source>
</reference>
<dbReference type="InterPro" id="IPR008271">
    <property type="entry name" value="Ser/Thr_kinase_AS"/>
</dbReference>
<feature type="region of interest" description="Disordered" evidence="5">
    <location>
        <begin position="239"/>
        <end position="325"/>
    </location>
</feature>
<feature type="transmembrane region" description="Helical" evidence="6">
    <location>
        <begin position="512"/>
        <end position="535"/>
    </location>
</feature>
<dbReference type="GO" id="GO:0005524">
    <property type="term" value="F:ATP binding"/>
    <property type="evidence" value="ECO:0007669"/>
    <property type="project" value="UniProtKB-KW"/>
</dbReference>
<dbReference type="PANTHER" id="PTHR43289:SF34">
    <property type="entry name" value="SERINE_THREONINE-PROTEIN KINASE YBDM-RELATED"/>
    <property type="match status" value="1"/>
</dbReference>
<keyword evidence="4" id="KW-0067">ATP-binding</keyword>
<proteinExistence type="predicted"/>
<keyword evidence="3" id="KW-0418">Kinase</keyword>
<evidence type="ECO:0000259" key="7">
    <source>
        <dbReference type="PROSITE" id="PS50011"/>
    </source>
</evidence>
<dbReference type="AlphaFoldDB" id="A0A8J2XIE3"/>
<comment type="caution">
    <text evidence="8">The sequence shown here is derived from an EMBL/GenBank/DDBJ whole genome shotgun (WGS) entry which is preliminary data.</text>
</comment>
<evidence type="ECO:0000313" key="9">
    <source>
        <dbReference type="Proteomes" id="UP000616114"/>
    </source>
</evidence>
<dbReference type="InterPro" id="IPR000719">
    <property type="entry name" value="Prot_kinase_dom"/>
</dbReference>
<dbReference type="Pfam" id="PF00069">
    <property type="entry name" value="Pkinase"/>
    <property type="match status" value="1"/>
</dbReference>
<feature type="compositionally biased region" description="Pro residues" evidence="5">
    <location>
        <begin position="264"/>
        <end position="274"/>
    </location>
</feature>
<dbReference type="InterPro" id="IPR011009">
    <property type="entry name" value="Kinase-like_dom_sf"/>
</dbReference>
<dbReference type="Gene3D" id="3.30.200.20">
    <property type="entry name" value="Phosphorylase Kinase, domain 1"/>
    <property type="match status" value="1"/>
</dbReference>
<dbReference type="PROSITE" id="PS00108">
    <property type="entry name" value="PROTEIN_KINASE_ST"/>
    <property type="match status" value="1"/>
</dbReference>
<evidence type="ECO:0000256" key="1">
    <source>
        <dbReference type="ARBA" id="ARBA00022679"/>
    </source>
</evidence>
<keyword evidence="2" id="KW-0547">Nucleotide-binding</keyword>
<feature type="transmembrane region" description="Helical" evidence="6">
    <location>
        <begin position="369"/>
        <end position="401"/>
    </location>
</feature>
<accession>A0A8J2XIE3</accession>
<dbReference type="PROSITE" id="PS50011">
    <property type="entry name" value="PROTEIN_KINASE_DOM"/>
    <property type="match status" value="1"/>
</dbReference>
<dbReference type="CDD" id="cd14014">
    <property type="entry name" value="STKc_PknB_like"/>
    <property type="match status" value="1"/>
</dbReference>
<protein>
    <recommendedName>
        <fullName evidence="7">Protein kinase domain-containing protein</fullName>
    </recommendedName>
</protein>
<dbReference type="SMART" id="SM00220">
    <property type="entry name" value="S_TKc"/>
    <property type="match status" value="1"/>
</dbReference>
<keyword evidence="9" id="KW-1185">Reference proteome</keyword>
<dbReference type="PANTHER" id="PTHR43289">
    <property type="entry name" value="MITOGEN-ACTIVATED PROTEIN KINASE KINASE KINASE 20-RELATED"/>
    <property type="match status" value="1"/>
</dbReference>
<sequence>MSPEGEHVAIKILHPHIASDQAARQRLAREVRTLRRIRHPRVAEVLDAELDAPAPFIVTQFVDGQTLSKDVAENGPFAEDELVHFGHGLLDALRAVHAAGVVHRDLKPANVMIMDGEPMVIDFGIAQAADEVKVTATGLVMGTPGYLSPEIAEGERATEATDWWGWGATMAFAASGTNPFGGGPLEAILGRVARGKANLEGVPQRFVPLIEACLSPAPQDRPDGDAILGALVDIESGRYPRLPGVATPGRAALGAEPPRTAVMPVPPAPQPQPFAPLQGVPRAEHPQWNAGYAPPAQHQPPPRHQLAGQQQGQYPPAPAMNERRPVQAQRTGYGPLGLDQPSAAEQGQLYREPYHAPVPPAPAPVSGSVLALLALVLFSVLAAPLGPFVMLALAYVWSVLARTVGRLARRQRLRQYEAGPQSGWSAAAAAPGAFALSLFTAFFSHILPLIAGLAAAVLIRLDALGAVPIGFSEQFSMWGAAAVFALVFWFGPGSGNLRLGSRLIVRRVAPPPWGHIIVPIVFAVLGLLALSTILAGGSTTWWPFGSNPFDLVPRNWEP</sequence>
<dbReference type="Gene3D" id="1.10.510.10">
    <property type="entry name" value="Transferase(Phosphotransferase) domain 1"/>
    <property type="match status" value="1"/>
</dbReference>
<keyword evidence="6" id="KW-0812">Transmembrane</keyword>
<evidence type="ECO:0000256" key="2">
    <source>
        <dbReference type="ARBA" id="ARBA00022741"/>
    </source>
</evidence>
<dbReference type="SUPFAM" id="SSF56112">
    <property type="entry name" value="Protein kinase-like (PK-like)"/>
    <property type="match status" value="1"/>
</dbReference>
<feature type="domain" description="Protein kinase" evidence="7">
    <location>
        <begin position="1"/>
        <end position="242"/>
    </location>
</feature>
<gene>
    <name evidence="8" type="ORF">GCM10011333_02530</name>
</gene>
<evidence type="ECO:0000256" key="3">
    <source>
        <dbReference type="ARBA" id="ARBA00022777"/>
    </source>
</evidence>
<feature type="transmembrane region" description="Helical" evidence="6">
    <location>
        <begin position="475"/>
        <end position="492"/>
    </location>
</feature>